<evidence type="ECO:0000256" key="1">
    <source>
        <dbReference type="SAM" id="Phobius"/>
    </source>
</evidence>
<feature type="transmembrane region" description="Helical" evidence="1">
    <location>
        <begin position="221"/>
        <end position="242"/>
    </location>
</feature>
<gene>
    <name evidence="2" type="ORF">A7978_00350</name>
</gene>
<proteinExistence type="predicted"/>
<dbReference type="PROSITE" id="PS51257">
    <property type="entry name" value="PROKAR_LIPOPROTEIN"/>
    <property type="match status" value="1"/>
</dbReference>
<feature type="transmembrane region" description="Helical" evidence="1">
    <location>
        <begin position="450"/>
        <end position="474"/>
    </location>
</feature>
<dbReference type="RefSeq" id="WP_011772032.1">
    <property type="nucleotide sequence ID" value="NZ_CP015629.1"/>
</dbReference>
<name>A0A172XA85_BORTU</name>
<dbReference type="OMA" id="NNIYLMV"/>
<dbReference type="AlphaFoldDB" id="A0A172XA85"/>
<protein>
    <recommendedName>
        <fullName evidence="4">Lipoprotein</fullName>
    </recommendedName>
</protein>
<reference evidence="2 3" key="1">
    <citation type="submission" date="2016-05" db="EMBL/GenBank/DDBJ databases">
        <title>Chromosome and linear plasmid sequence of a 2015 human isolate of tick-borne relapsing fever spirochete, Borrelia turicatae.</title>
        <authorList>
            <person name="Kingry L.C."/>
            <person name="Dhwani B."/>
            <person name="Replogle A."/>
            <person name="Sexton C."/>
            <person name="Rowe L."/>
            <person name="Stermole B.M."/>
            <person name="Christensen A.M."/>
            <person name="Schriefer M.E."/>
        </authorList>
    </citation>
    <scope>NUCLEOTIDE SEQUENCE [LARGE SCALE GENOMIC DNA]</scope>
    <source>
        <strain evidence="2 3">BTE5EL</strain>
    </source>
</reference>
<dbReference type="Proteomes" id="UP000264231">
    <property type="component" value="Chromosome"/>
</dbReference>
<sequence>MKLPKFLNILLILLLISCNMAKFGDYKPIYFKGEEDLKTANDYINSLGYKTISEYTTKVNILDFPDFKEITINKLIHLNDYDLRKDLFLKKLPNLFNIEKKKILYVESAFTSSDLRKLKQDQKIEAEMHSLNYKTKIKYFSSITFITIIILLLLLNIKYAPFIILFLISSCTIFIFSDEILYFYPLTILSYLLFTLIDNFNKNYNKIYLRDISFTVLIKKIKIPIFLFLFIVFYFIVIINFLTTNLEALLIIFVSISTLCIFLIFTWIKTESNLKHTFLSLIEIKEQKRETKILKFKILIHIMLFIASLMPFFYAQNILNAYNNFNYLYSKKLNYFDYLNPNNIYLMVGHNEEIPNIVGYMYHIFYQNELKYKITSQYGKVNTHVKEDYFEIENNKITINQKTVYKVDKEFISKNLNKELPKLFLDNGNPILIYKETPANIAINKDNFTILFSLSLPFFLLLFLFKAIRFTILLNMSEKSYRKYIRGNI</sequence>
<feature type="transmembrane region" description="Helical" evidence="1">
    <location>
        <begin position="248"/>
        <end position="268"/>
    </location>
</feature>
<accession>A0A172XA85</accession>
<dbReference type="EMBL" id="CP015629">
    <property type="protein sequence ID" value="ANF33585.1"/>
    <property type="molecule type" value="Genomic_DNA"/>
</dbReference>
<evidence type="ECO:0000313" key="3">
    <source>
        <dbReference type="Proteomes" id="UP000264231"/>
    </source>
</evidence>
<keyword evidence="1" id="KW-0472">Membrane</keyword>
<evidence type="ECO:0008006" key="4">
    <source>
        <dbReference type="Google" id="ProtNLM"/>
    </source>
</evidence>
<keyword evidence="1" id="KW-0812">Transmembrane</keyword>
<keyword evidence="1" id="KW-1133">Transmembrane helix</keyword>
<evidence type="ECO:0000313" key="2">
    <source>
        <dbReference type="EMBL" id="ANF33585.1"/>
    </source>
</evidence>
<feature type="transmembrane region" description="Helical" evidence="1">
    <location>
        <begin position="298"/>
        <end position="315"/>
    </location>
</feature>
<organism evidence="2 3">
    <name type="scientific">Borrelia turicatae</name>
    <dbReference type="NCBI Taxonomy" id="142"/>
    <lineage>
        <taxon>Bacteria</taxon>
        <taxon>Pseudomonadati</taxon>
        <taxon>Spirochaetota</taxon>
        <taxon>Spirochaetia</taxon>
        <taxon>Spirochaetales</taxon>
        <taxon>Borreliaceae</taxon>
        <taxon>Borrelia</taxon>
    </lineage>
</organism>
<feature type="transmembrane region" description="Helical" evidence="1">
    <location>
        <begin position="182"/>
        <end position="200"/>
    </location>
</feature>